<evidence type="ECO:0000259" key="2">
    <source>
        <dbReference type="Pfam" id="PF13229"/>
    </source>
</evidence>
<dbReference type="KEGG" id="acaf:CA12_05440"/>
<evidence type="ECO:0000313" key="4">
    <source>
        <dbReference type="Proteomes" id="UP000318741"/>
    </source>
</evidence>
<organism evidence="3 4">
    <name type="scientific">Alienimonas californiensis</name>
    <dbReference type="NCBI Taxonomy" id="2527989"/>
    <lineage>
        <taxon>Bacteria</taxon>
        <taxon>Pseudomonadati</taxon>
        <taxon>Planctomycetota</taxon>
        <taxon>Planctomycetia</taxon>
        <taxon>Planctomycetales</taxon>
        <taxon>Planctomycetaceae</taxon>
        <taxon>Alienimonas</taxon>
    </lineage>
</organism>
<dbReference type="SUPFAM" id="SSF51126">
    <property type="entry name" value="Pectin lyase-like"/>
    <property type="match status" value="1"/>
</dbReference>
<feature type="domain" description="Right handed beta helix" evidence="2">
    <location>
        <begin position="100"/>
        <end position="201"/>
    </location>
</feature>
<dbReference type="Proteomes" id="UP000318741">
    <property type="component" value="Chromosome"/>
</dbReference>
<dbReference type="InterPro" id="IPR059226">
    <property type="entry name" value="Choice_anch_Q_dom"/>
</dbReference>
<proteinExistence type="predicted"/>
<accession>A0A517P513</accession>
<evidence type="ECO:0000256" key="1">
    <source>
        <dbReference type="SAM" id="MobiDB-lite"/>
    </source>
</evidence>
<dbReference type="AlphaFoldDB" id="A0A517P513"/>
<dbReference type="InterPro" id="IPR011050">
    <property type="entry name" value="Pectin_lyase_fold/virulence"/>
</dbReference>
<name>A0A517P513_9PLAN</name>
<sequence>MERPGEPGRVALWAAGEGDGEFTVLELGEDFARVARDDGAEPLVLRPAPPDSRPPAASGVPSRAPGVVPGRWAALRPSSAEPSRRPRINRATLAAEGARLSVSACDAATVEDCVTTNCRGDGYYALGGDAVFRNCSAASVGGAGFRLIDGGAVDPEDCTVEGFAAESGAAGFSLVRCGDAALNRCAAAFGLGDGLSLHDGGTGPYPDGAFRATVTNLLAREVPCGVRVGAACTATLRHLTTDADGTGLHVAGGAAAAINSLFVGGTHGVRRDAGTLALDHVLLHGPTPAAGALPGPNDLLADPGFRDAAGDLRLVVGSPAINAGRDLGGTVDDDLTGAPRPSFGRCKLGAY</sequence>
<reference evidence="3 4" key="1">
    <citation type="submission" date="2019-02" db="EMBL/GenBank/DDBJ databases">
        <title>Deep-cultivation of Planctomycetes and their phenomic and genomic characterization uncovers novel biology.</title>
        <authorList>
            <person name="Wiegand S."/>
            <person name="Jogler M."/>
            <person name="Boedeker C."/>
            <person name="Pinto D."/>
            <person name="Vollmers J."/>
            <person name="Rivas-Marin E."/>
            <person name="Kohn T."/>
            <person name="Peeters S.H."/>
            <person name="Heuer A."/>
            <person name="Rast P."/>
            <person name="Oberbeckmann S."/>
            <person name="Bunk B."/>
            <person name="Jeske O."/>
            <person name="Meyerdierks A."/>
            <person name="Storesund J.E."/>
            <person name="Kallscheuer N."/>
            <person name="Luecker S."/>
            <person name="Lage O.M."/>
            <person name="Pohl T."/>
            <person name="Merkel B.J."/>
            <person name="Hornburger P."/>
            <person name="Mueller R.-W."/>
            <person name="Bruemmer F."/>
            <person name="Labrenz M."/>
            <person name="Spormann A.M."/>
            <person name="Op den Camp H."/>
            <person name="Overmann J."/>
            <person name="Amann R."/>
            <person name="Jetten M.S.M."/>
            <person name="Mascher T."/>
            <person name="Medema M.H."/>
            <person name="Devos D.P."/>
            <person name="Kaster A.-K."/>
            <person name="Ovreas L."/>
            <person name="Rohde M."/>
            <person name="Galperin M.Y."/>
            <person name="Jogler C."/>
        </authorList>
    </citation>
    <scope>NUCLEOTIDE SEQUENCE [LARGE SCALE GENOMIC DNA]</scope>
    <source>
        <strain evidence="3 4">CA12</strain>
    </source>
</reference>
<feature type="region of interest" description="Disordered" evidence="1">
    <location>
        <begin position="38"/>
        <end position="86"/>
    </location>
</feature>
<dbReference type="Gene3D" id="2.160.20.10">
    <property type="entry name" value="Single-stranded right-handed beta-helix, Pectin lyase-like"/>
    <property type="match status" value="1"/>
</dbReference>
<gene>
    <name evidence="3" type="ORF">CA12_05440</name>
</gene>
<keyword evidence="4" id="KW-1185">Reference proteome</keyword>
<dbReference type="Pfam" id="PF13229">
    <property type="entry name" value="Beta_helix"/>
    <property type="match status" value="1"/>
</dbReference>
<dbReference type="InterPro" id="IPR012334">
    <property type="entry name" value="Pectin_lyas_fold"/>
</dbReference>
<dbReference type="EMBL" id="CP036265">
    <property type="protein sequence ID" value="QDT14470.1"/>
    <property type="molecule type" value="Genomic_DNA"/>
</dbReference>
<evidence type="ECO:0000313" key="3">
    <source>
        <dbReference type="EMBL" id="QDT14470.1"/>
    </source>
</evidence>
<dbReference type="NCBIfam" id="NF041518">
    <property type="entry name" value="choice_anch_Q"/>
    <property type="match status" value="1"/>
</dbReference>
<dbReference type="InterPro" id="IPR039448">
    <property type="entry name" value="Beta_helix"/>
</dbReference>
<protein>
    <recommendedName>
        <fullName evidence="2">Right handed beta helix domain-containing protein</fullName>
    </recommendedName>
</protein>